<dbReference type="PATRIC" id="fig|69.6.peg.4212"/>
<feature type="region of interest" description="Disordered" evidence="1">
    <location>
        <begin position="1"/>
        <end position="213"/>
    </location>
</feature>
<gene>
    <name evidence="2" type="ORF">GLE_4274</name>
</gene>
<feature type="compositionally biased region" description="Basic and acidic residues" evidence="1">
    <location>
        <begin position="17"/>
        <end position="29"/>
    </location>
</feature>
<protein>
    <submittedName>
        <fullName evidence="2">Uncharacterized protein</fullName>
    </submittedName>
</protein>
<feature type="compositionally biased region" description="Basic and acidic residues" evidence="1">
    <location>
        <begin position="1"/>
        <end position="10"/>
    </location>
</feature>
<accession>A0A0S2DMW0</accession>
<evidence type="ECO:0000313" key="2">
    <source>
        <dbReference type="EMBL" id="ALN59615.1"/>
    </source>
</evidence>
<proteinExistence type="predicted"/>
<organism evidence="2 3">
    <name type="scientific">Lysobacter enzymogenes</name>
    <dbReference type="NCBI Taxonomy" id="69"/>
    <lineage>
        <taxon>Bacteria</taxon>
        <taxon>Pseudomonadati</taxon>
        <taxon>Pseudomonadota</taxon>
        <taxon>Gammaproteobacteria</taxon>
        <taxon>Lysobacterales</taxon>
        <taxon>Lysobacteraceae</taxon>
        <taxon>Lysobacter</taxon>
    </lineage>
</organism>
<dbReference type="EMBL" id="CP013140">
    <property type="protein sequence ID" value="ALN59615.1"/>
    <property type="molecule type" value="Genomic_DNA"/>
</dbReference>
<evidence type="ECO:0000313" key="3">
    <source>
        <dbReference type="Proteomes" id="UP000061569"/>
    </source>
</evidence>
<sequence>MRVEPGWSERARRRTRRREDRGTDRDRGGARPRRRPRPPMGPALSRARATPGAIREAVLATDSGPGSGCGEDDAAASRSGRTTAARRTRRPRSAVAGREGDGGVTREILGRRQRADGGATPPSPAQAGLRGFRRDRAGDHAATVTVAGPAGREGQANGARTEPNPAPPGGTKTWTRSLDPLTSQFTGCRRSATTALWKSPRREAIASSRKSAP</sequence>
<dbReference type="Proteomes" id="UP000061569">
    <property type="component" value="Chromosome"/>
</dbReference>
<feature type="compositionally biased region" description="Polar residues" evidence="1">
    <location>
        <begin position="172"/>
        <end position="196"/>
    </location>
</feature>
<reference evidence="2 3" key="1">
    <citation type="submission" date="2015-11" db="EMBL/GenBank/DDBJ databases">
        <title>Genome sequences of Lysobacter enzymogenes strain C3 and Lysobacter antibioticus ATCC 29479.</title>
        <authorList>
            <person name="Kobayashi D.Y."/>
        </authorList>
    </citation>
    <scope>NUCLEOTIDE SEQUENCE [LARGE SCALE GENOMIC DNA]</scope>
    <source>
        <strain evidence="2 3">C3</strain>
    </source>
</reference>
<dbReference type="KEGG" id="lez:GLE_4274"/>
<evidence type="ECO:0000256" key="1">
    <source>
        <dbReference type="SAM" id="MobiDB-lite"/>
    </source>
</evidence>
<dbReference type="AlphaFoldDB" id="A0A0S2DMW0"/>
<name>A0A0S2DMW0_LYSEN</name>